<dbReference type="PANTHER" id="PTHR11748:SF119">
    <property type="entry name" value="D-2-HYDROXYGLUTARATE DEHYDROGENASE"/>
    <property type="match status" value="1"/>
</dbReference>
<dbReference type="PROSITE" id="PS51379">
    <property type="entry name" value="4FE4S_FER_2"/>
    <property type="match status" value="1"/>
</dbReference>
<keyword evidence="6" id="KW-0408">Iron</keyword>
<comment type="cofactor">
    <cofactor evidence="1">
        <name>FAD</name>
        <dbReference type="ChEBI" id="CHEBI:57692"/>
    </cofactor>
</comment>
<evidence type="ECO:0000256" key="5">
    <source>
        <dbReference type="ARBA" id="ARBA00023002"/>
    </source>
</evidence>
<keyword evidence="2" id="KW-0285">Flavoprotein</keyword>
<dbReference type="InterPro" id="IPR004017">
    <property type="entry name" value="Cys_rich_dom"/>
</dbReference>
<feature type="non-terminal residue" evidence="11">
    <location>
        <position position="1020"/>
    </location>
</feature>
<feature type="region of interest" description="Disordered" evidence="8">
    <location>
        <begin position="1"/>
        <end position="23"/>
    </location>
</feature>
<dbReference type="SUPFAM" id="SSF55103">
    <property type="entry name" value="FAD-linked oxidases, C-terminal domain"/>
    <property type="match status" value="1"/>
</dbReference>
<name>A0ABW3EZC5_9ACTN</name>
<dbReference type="Gene3D" id="3.30.465.10">
    <property type="match status" value="1"/>
</dbReference>
<dbReference type="InterPro" id="IPR016166">
    <property type="entry name" value="FAD-bd_PCMH"/>
</dbReference>
<keyword evidence="5" id="KW-0560">Oxidoreductase</keyword>
<sequence length="1020" mass="111797">MATKTQQVPEKSVPSMPGPPRGRTTIAVGRLAKALAKAVEGEVRFDDGSRALYANDASNFRQVPIGVVIPKTLDDVVAVHRICREFGAPILNRGGGTSLSGETVNYAVVIDHSKYLTKIGEVDAEARTVTCETGVINEELNRHTGKWNLVFGPDPSSHSRCVIGGNIGNNSCGIHSVQSQLYGPGPRTSDNLRAMEIVTYGGDRFWVGTNEEEHLDDIIAAGGPKGEIYARLRDLRDRYADAIRAGFPSVAEMPRRVSGFNLDELLPENGFNVARALTGTESTCVTVLRAELLLTPALLRRTLVVVEYEELAEAAAECGEIIERFRPIGLEALDDRLIEDQRLQDINVADIEELPRQGGAAWLLVQFGADTTEESVATAEGFVRWLTDERGYARDRVALVGSAQEGGRAGNLWAIREAGLGSTAFPPGQDHWPGWEDSAVPPSRIGDYIPALRRVMDRHGITGAMYGHFGQGCIHSRMSFNLRTAEGIATYRAFMQDAADLVASFGGSLSGEHGDGQQRGELLERQYGSELVRAMREFKRIWDPEGKMNPGKVVDAYRMDEDLRLGTGYNPPRPEVKFAYKEDHGDFAHAALRCVGIGECRVPQATNTMCPSYQVTREEKHTTRGRARLLFEMLQGEVVTDGWQSKEVAESLDLCLACKGCTNDCPVNVDIPTYKAEFLHHHYKSARRWRPRYAYAFGFIDQAARMASRMPEVANLATHTPGLARLAKLVAGIDGRRPLPTFAPMTLQEWFRRRGGSANPGGRQVVLFPDTFNNHFHTDVGVACVEAIEAAGWRVVMPEEHVCCGRPLYDYGFLDAAERYLHRVLDVLRPYVRSGTPIVGMEPSCLAVFKDELTKLLPHDDDAERLAQNARHFAEFFTEFGIDPPRMGDGEALLWGHCHQRATGGMSADAELLRAMGLDTEDLKGGCCGLAGSWGFENGKYDISMDCGEQKILPAVRAAGASTHVVANGFSCKTQIEDAGTGRRALHLAQVMGVARGADVKAVFRRPAPPGRRRGARVAA</sequence>
<dbReference type="Gene3D" id="3.30.70.2740">
    <property type="match status" value="1"/>
</dbReference>
<dbReference type="InterPro" id="IPR006094">
    <property type="entry name" value="Oxid_FAD_bind_N"/>
</dbReference>
<dbReference type="Pfam" id="PF13183">
    <property type="entry name" value="Fer4_8"/>
    <property type="match status" value="1"/>
</dbReference>
<feature type="domain" description="FAD-binding PCMH-type" evidence="10">
    <location>
        <begin position="60"/>
        <end position="297"/>
    </location>
</feature>
<protein>
    <submittedName>
        <fullName evidence="11">FAD-binding and (Fe-S)-binding domain-containing protein</fullName>
    </submittedName>
</protein>
<evidence type="ECO:0000256" key="6">
    <source>
        <dbReference type="ARBA" id="ARBA00023004"/>
    </source>
</evidence>
<evidence type="ECO:0000256" key="3">
    <source>
        <dbReference type="ARBA" id="ARBA00022723"/>
    </source>
</evidence>
<proteinExistence type="predicted"/>
<evidence type="ECO:0000256" key="8">
    <source>
        <dbReference type="SAM" id="MobiDB-lite"/>
    </source>
</evidence>
<dbReference type="InterPro" id="IPR036318">
    <property type="entry name" value="FAD-bd_PCMH-like_sf"/>
</dbReference>
<dbReference type="RefSeq" id="WP_378305399.1">
    <property type="nucleotide sequence ID" value="NZ_JBHTJA010000108.1"/>
</dbReference>
<evidence type="ECO:0000256" key="7">
    <source>
        <dbReference type="ARBA" id="ARBA00023014"/>
    </source>
</evidence>
<gene>
    <name evidence="11" type="ORF">ACFQ11_31705</name>
</gene>
<evidence type="ECO:0000259" key="10">
    <source>
        <dbReference type="PROSITE" id="PS51387"/>
    </source>
</evidence>
<organism evidence="11 12">
    <name type="scientific">Actinomadura sediminis</name>
    <dbReference type="NCBI Taxonomy" id="1038904"/>
    <lineage>
        <taxon>Bacteria</taxon>
        <taxon>Bacillati</taxon>
        <taxon>Actinomycetota</taxon>
        <taxon>Actinomycetes</taxon>
        <taxon>Streptosporangiales</taxon>
        <taxon>Thermomonosporaceae</taxon>
        <taxon>Actinomadura</taxon>
    </lineage>
</organism>
<accession>A0ABW3EZC5</accession>
<dbReference type="PROSITE" id="PS00198">
    <property type="entry name" value="4FE4S_FER_1"/>
    <property type="match status" value="1"/>
</dbReference>
<feature type="domain" description="4Fe-4S ferredoxin-type" evidence="9">
    <location>
        <begin position="646"/>
        <end position="677"/>
    </location>
</feature>
<dbReference type="PROSITE" id="PS51387">
    <property type="entry name" value="FAD_PCMH"/>
    <property type="match status" value="1"/>
</dbReference>
<evidence type="ECO:0000313" key="11">
    <source>
        <dbReference type="EMBL" id="MFD0904980.1"/>
    </source>
</evidence>
<dbReference type="InterPro" id="IPR004113">
    <property type="entry name" value="FAD-bd_oxidored_4_C"/>
</dbReference>
<dbReference type="InterPro" id="IPR016169">
    <property type="entry name" value="FAD-bd_PCMH_sub2"/>
</dbReference>
<comment type="caution">
    <text evidence="11">The sequence shown here is derived from an EMBL/GenBank/DDBJ whole genome shotgun (WGS) entry which is preliminary data.</text>
</comment>
<dbReference type="Proteomes" id="UP001596972">
    <property type="component" value="Unassembled WGS sequence"/>
</dbReference>
<dbReference type="InterPro" id="IPR017900">
    <property type="entry name" value="4Fe4S_Fe_S_CS"/>
</dbReference>
<dbReference type="Pfam" id="PF02913">
    <property type="entry name" value="FAD-oxidase_C"/>
    <property type="match status" value="1"/>
</dbReference>
<keyword evidence="12" id="KW-1185">Reference proteome</keyword>
<dbReference type="SUPFAM" id="SSF46548">
    <property type="entry name" value="alpha-helical ferredoxin"/>
    <property type="match status" value="1"/>
</dbReference>
<dbReference type="SUPFAM" id="SSF56176">
    <property type="entry name" value="FAD-binding/transporter-associated domain-like"/>
    <property type="match status" value="1"/>
</dbReference>
<dbReference type="Pfam" id="PF01565">
    <property type="entry name" value="FAD_binding_4"/>
    <property type="match status" value="1"/>
</dbReference>
<dbReference type="Gene3D" id="1.10.45.10">
    <property type="entry name" value="Vanillyl-alcohol Oxidase, Chain A, domain 4"/>
    <property type="match status" value="1"/>
</dbReference>
<dbReference type="InterPro" id="IPR017896">
    <property type="entry name" value="4Fe4S_Fe-S-bd"/>
</dbReference>
<reference evidence="12" key="1">
    <citation type="journal article" date="2019" name="Int. J. Syst. Evol. Microbiol.">
        <title>The Global Catalogue of Microorganisms (GCM) 10K type strain sequencing project: providing services to taxonomists for standard genome sequencing and annotation.</title>
        <authorList>
            <consortium name="The Broad Institute Genomics Platform"/>
            <consortium name="The Broad Institute Genome Sequencing Center for Infectious Disease"/>
            <person name="Wu L."/>
            <person name="Ma J."/>
        </authorList>
    </citation>
    <scope>NUCLEOTIDE SEQUENCE [LARGE SCALE GENOMIC DNA]</scope>
    <source>
        <strain evidence="12">JCM 31202</strain>
    </source>
</reference>
<evidence type="ECO:0000256" key="2">
    <source>
        <dbReference type="ARBA" id="ARBA00022630"/>
    </source>
</evidence>
<keyword evidence="4" id="KW-0274">FAD</keyword>
<keyword evidence="3" id="KW-0479">Metal-binding</keyword>
<dbReference type="Pfam" id="PF02754">
    <property type="entry name" value="CCG"/>
    <property type="match status" value="1"/>
</dbReference>
<dbReference type="InterPro" id="IPR016164">
    <property type="entry name" value="FAD-linked_Oxase-like_C"/>
</dbReference>
<evidence type="ECO:0000313" key="12">
    <source>
        <dbReference type="Proteomes" id="UP001596972"/>
    </source>
</evidence>
<dbReference type="EMBL" id="JBHTJA010000108">
    <property type="protein sequence ID" value="MFD0904980.1"/>
    <property type="molecule type" value="Genomic_DNA"/>
</dbReference>
<dbReference type="PANTHER" id="PTHR11748">
    <property type="entry name" value="D-LACTATE DEHYDROGENASE"/>
    <property type="match status" value="1"/>
</dbReference>
<evidence type="ECO:0000256" key="4">
    <source>
        <dbReference type="ARBA" id="ARBA00022827"/>
    </source>
</evidence>
<keyword evidence="7" id="KW-0411">Iron-sulfur</keyword>
<evidence type="ECO:0000256" key="1">
    <source>
        <dbReference type="ARBA" id="ARBA00001974"/>
    </source>
</evidence>
<dbReference type="InterPro" id="IPR016171">
    <property type="entry name" value="Vanillyl_alc_oxidase_C-sub2"/>
</dbReference>
<evidence type="ECO:0000259" key="9">
    <source>
        <dbReference type="PROSITE" id="PS51379"/>
    </source>
</evidence>